<sequence>MGEDHWYVRSCDHENKRCHYTVRVSGSRASWPISFDSENNQTILFPQRSGRNHSSHRAVMIEYGDFEGNMDHTEWFSY</sequence>
<evidence type="ECO:0000313" key="1">
    <source>
        <dbReference type="EMBL" id="CRK74755.1"/>
    </source>
</evidence>
<protein>
    <submittedName>
        <fullName evidence="1">Uncharacterized protein</fullName>
    </submittedName>
</protein>
<name>A0A0U1NJ78_9RHOB</name>
<dbReference type="AlphaFoldDB" id="A0A0U1NJ78"/>
<keyword evidence="2" id="KW-1185">Reference proteome</keyword>
<reference evidence="1 2" key="1">
    <citation type="submission" date="2015-04" db="EMBL/GenBank/DDBJ databases">
        <authorList>
            <person name="Syromyatnikov M.Y."/>
            <person name="Popov V.N."/>
        </authorList>
    </citation>
    <scope>NUCLEOTIDE SEQUENCE [LARGE SCALE GENOMIC DNA]</scope>
    <source>
        <strain evidence="1 2">CECT 5292</strain>
    </source>
</reference>
<accession>A0A0U1NJ78</accession>
<gene>
    <name evidence="1" type="ORF">NIG5292_00792</name>
</gene>
<dbReference type="EMBL" id="CVQV01000004">
    <property type="protein sequence ID" value="CRK74755.1"/>
    <property type="molecule type" value="Genomic_DNA"/>
</dbReference>
<evidence type="ECO:0000313" key="2">
    <source>
        <dbReference type="Proteomes" id="UP000048949"/>
    </source>
</evidence>
<organism evidence="1 2">
    <name type="scientific">Nereida ignava</name>
    <dbReference type="NCBI Taxonomy" id="282199"/>
    <lineage>
        <taxon>Bacteria</taxon>
        <taxon>Pseudomonadati</taxon>
        <taxon>Pseudomonadota</taxon>
        <taxon>Alphaproteobacteria</taxon>
        <taxon>Rhodobacterales</taxon>
        <taxon>Roseobacteraceae</taxon>
        <taxon>Nereida</taxon>
    </lineage>
</organism>
<proteinExistence type="predicted"/>
<dbReference type="Proteomes" id="UP000048949">
    <property type="component" value="Unassembled WGS sequence"/>
</dbReference>